<feature type="transmembrane region" description="Helical" evidence="1">
    <location>
        <begin position="138"/>
        <end position="158"/>
    </location>
</feature>
<feature type="transmembrane region" description="Helical" evidence="1">
    <location>
        <begin position="203"/>
        <end position="223"/>
    </location>
</feature>
<dbReference type="PATRIC" id="fig|1225564.3.peg.6487"/>
<name>A0A0H1RDA8_9HYPH</name>
<feature type="transmembrane region" description="Helical" evidence="1">
    <location>
        <begin position="417"/>
        <end position="444"/>
    </location>
</feature>
<dbReference type="InterPro" id="IPR002823">
    <property type="entry name" value="DUF112_TM"/>
</dbReference>
<reference evidence="3 4" key="1">
    <citation type="submission" date="2015-05" db="EMBL/GenBank/DDBJ databases">
        <title>Draft genome sequence of Microvirga vignae strain BR3299, a novel nitrogen fixing bacteria isolated from Brazil semi-aired region.</title>
        <authorList>
            <person name="Zilli J.E."/>
            <person name="Passos S.R."/>
            <person name="Leite J."/>
            <person name="Baldani J.I."/>
            <person name="Xavier G.R."/>
            <person name="Rumjaneck N.G."/>
            <person name="Simoes-Araujo J.L."/>
        </authorList>
    </citation>
    <scope>NUCLEOTIDE SEQUENCE [LARGE SCALE GENOMIC DNA]</scope>
    <source>
        <strain evidence="3 4">BR3299</strain>
    </source>
</reference>
<dbReference type="PANTHER" id="PTHR35342:SF5">
    <property type="entry name" value="TRICARBOXYLIC TRANSPORT PROTEIN"/>
    <property type="match status" value="1"/>
</dbReference>
<dbReference type="RefSeq" id="WP_047191736.1">
    <property type="nucleotide sequence ID" value="NZ_LCYG01000077.1"/>
</dbReference>
<feature type="transmembrane region" description="Helical" evidence="1">
    <location>
        <begin position="7"/>
        <end position="29"/>
    </location>
</feature>
<dbReference type="AlphaFoldDB" id="A0A0H1RDA8"/>
<dbReference type="Proteomes" id="UP000035489">
    <property type="component" value="Unassembled WGS sequence"/>
</dbReference>
<feature type="transmembrane region" description="Helical" evidence="1">
    <location>
        <begin position="35"/>
        <end position="55"/>
    </location>
</feature>
<feature type="transmembrane region" description="Helical" evidence="1">
    <location>
        <begin position="464"/>
        <end position="491"/>
    </location>
</feature>
<feature type="transmembrane region" description="Helical" evidence="1">
    <location>
        <begin position="257"/>
        <end position="280"/>
    </location>
</feature>
<feature type="transmembrane region" description="Helical" evidence="1">
    <location>
        <begin position="109"/>
        <end position="132"/>
    </location>
</feature>
<feature type="transmembrane region" description="Helical" evidence="1">
    <location>
        <begin position="322"/>
        <end position="343"/>
    </location>
</feature>
<keyword evidence="1" id="KW-1133">Transmembrane helix</keyword>
<dbReference type="EMBL" id="LCYG01000077">
    <property type="protein sequence ID" value="KLK90587.1"/>
    <property type="molecule type" value="Genomic_DNA"/>
</dbReference>
<feature type="transmembrane region" description="Helical" evidence="1">
    <location>
        <begin position="355"/>
        <end position="381"/>
    </location>
</feature>
<evidence type="ECO:0000259" key="2">
    <source>
        <dbReference type="Pfam" id="PF01970"/>
    </source>
</evidence>
<dbReference type="PANTHER" id="PTHR35342">
    <property type="entry name" value="TRICARBOXYLIC TRANSPORT PROTEIN"/>
    <property type="match status" value="1"/>
</dbReference>
<proteinExistence type="predicted"/>
<evidence type="ECO:0000313" key="3">
    <source>
        <dbReference type="EMBL" id="KLK90587.1"/>
    </source>
</evidence>
<keyword evidence="4" id="KW-1185">Reference proteome</keyword>
<evidence type="ECO:0000313" key="4">
    <source>
        <dbReference type="Proteomes" id="UP000035489"/>
    </source>
</evidence>
<keyword evidence="1" id="KW-0812">Transmembrane</keyword>
<organism evidence="3 4">
    <name type="scientific">Microvirga vignae</name>
    <dbReference type="NCBI Taxonomy" id="1225564"/>
    <lineage>
        <taxon>Bacteria</taxon>
        <taxon>Pseudomonadati</taxon>
        <taxon>Pseudomonadota</taxon>
        <taxon>Alphaproteobacteria</taxon>
        <taxon>Hyphomicrobiales</taxon>
        <taxon>Methylobacteriaceae</taxon>
        <taxon>Microvirga</taxon>
    </lineage>
</organism>
<protein>
    <recommendedName>
        <fullName evidence="2">DUF112 domain-containing protein</fullName>
    </recommendedName>
</protein>
<feature type="domain" description="DUF112" evidence="2">
    <location>
        <begin position="20"/>
        <end position="438"/>
    </location>
</feature>
<dbReference type="STRING" id="1225564.AA309_24955"/>
<dbReference type="Pfam" id="PF01970">
    <property type="entry name" value="TctA"/>
    <property type="match status" value="1"/>
</dbReference>
<gene>
    <name evidence="3" type="ORF">AA309_24955</name>
</gene>
<feature type="transmembrane region" description="Helical" evidence="1">
    <location>
        <begin position="387"/>
        <end position="405"/>
    </location>
</feature>
<dbReference type="OrthoDB" id="7323395at2"/>
<feature type="transmembrane region" description="Helical" evidence="1">
    <location>
        <begin position="165"/>
        <end position="183"/>
    </location>
</feature>
<evidence type="ECO:0000256" key="1">
    <source>
        <dbReference type="SAM" id="Phobius"/>
    </source>
</evidence>
<accession>A0A0H1RDA8</accession>
<keyword evidence="1" id="KW-0472">Membrane</keyword>
<comment type="caution">
    <text evidence="3">The sequence shown here is derived from an EMBL/GenBank/DDBJ whole genome shotgun (WGS) entry which is preliminary data.</text>
</comment>
<sequence>MSAIDGLLYGLSVVLTYQNLLAAFLGALAGTAIGVLPGLGPVAGIAMLLPVTYSLSPSAGLIMMAGMYYGAQYGGSTTAILINMPGESASVMTCIDGYKLTKKGRAGGVLSVVAIGSFLGGTASVIGVMLFSPAMADFGIMFGPAEFFALTAGGLLILSRMSGGSLAAGVLPMALGLVLSTIGEEQVTAQNRFTLGFNDLRQGVELVALVVGLYGLAEIMSVVETIQHQVKPIRVGLREMLPTRDEMRRAWAPYGRGTIIGFIFGLLPGPSATMSSFASYRLEKAVSKYRDEIGQGSIEGVAGPETANNAAATSSMGPLLSLGIPFGSVTALMLAAMMVHGVQPGPLLLTNHPEVFWGVIVSMFIGNLMLLILNIPLIGLWVSLLRIPHHIFLPLILILVVIGSYSVRNSMLDLHMLLLLGCIGYVLRMFEFQLAPMVVGLVLGPLIEKHLREALFMSLGDISVFYSSPIAVGIWIAVLFIMTFGLQRALLEKLSGIRFKRTALGNVE</sequence>